<reference evidence="1 2" key="1">
    <citation type="submission" date="2019-03" db="EMBL/GenBank/DDBJ databases">
        <title>First draft genome of Liparis tanakae, snailfish: a comprehensive survey of snailfish specific genes.</title>
        <authorList>
            <person name="Kim W."/>
            <person name="Song I."/>
            <person name="Jeong J.-H."/>
            <person name="Kim D."/>
            <person name="Kim S."/>
            <person name="Ryu S."/>
            <person name="Song J.Y."/>
            <person name="Lee S.K."/>
        </authorList>
    </citation>
    <scope>NUCLEOTIDE SEQUENCE [LARGE SCALE GENOMIC DNA]</scope>
    <source>
        <tissue evidence="1">Muscle</tissue>
    </source>
</reference>
<accession>A0A4Z2JE60</accession>
<gene>
    <name evidence="1" type="ORF">EYF80_001634</name>
</gene>
<dbReference type="EMBL" id="SRLO01000007">
    <property type="protein sequence ID" value="TNN88053.1"/>
    <property type="molecule type" value="Genomic_DNA"/>
</dbReference>
<dbReference type="Proteomes" id="UP000314294">
    <property type="component" value="Unassembled WGS sequence"/>
</dbReference>
<keyword evidence="2" id="KW-1185">Reference proteome</keyword>
<dbReference type="AlphaFoldDB" id="A0A4Z2JE60"/>
<organism evidence="1 2">
    <name type="scientific">Liparis tanakae</name>
    <name type="common">Tanaka's snailfish</name>
    <dbReference type="NCBI Taxonomy" id="230148"/>
    <lineage>
        <taxon>Eukaryota</taxon>
        <taxon>Metazoa</taxon>
        <taxon>Chordata</taxon>
        <taxon>Craniata</taxon>
        <taxon>Vertebrata</taxon>
        <taxon>Euteleostomi</taxon>
        <taxon>Actinopterygii</taxon>
        <taxon>Neopterygii</taxon>
        <taxon>Teleostei</taxon>
        <taxon>Neoteleostei</taxon>
        <taxon>Acanthomorphata</taxon>
        <taxon>Eupercaria</taxon>
        <taxon>Perciformes</taxon>
        <taxon>Cottioidei</taxon>
        <taxon>Cottales</taxon>
        <taxon>Liparidae</taxon>
        <taxon>Liparis</taxon>
    </lineage>
</organism>
<evidence type="ECO:0000313" key="1">
    <source>
        <dbReference type="EMBL" id="TNN88053.1"/>
    </source>
</evidence>
<proteinExistence type="predicted"/>
<sequence>MSTDTSLACNTGPKNCQCATDSRGEGDRLTEALGFTGECRQCRGAHMLLHFAVKRSLQGALQHEGLEQCRRGFLPQTIESTIPQPPEDFGGNVSPVFVSLLKNAFVNEEDAHARTDTQSTDTLENLAEHKNTCSLKINHPYLHRSSIRSPDAQQRVSVSGQNSMGLQRFGLKRVAIHMEGGGFALHAEGHLVPAQVHQGLHPLPGENTAHQVSCGLYASGAKGQGSIQAIEVYRELGFNTSAN</sequence>
<comment type="caution">
    <text evidence="1">The sequence shown here is derived from an EMBL/GenBank/DDBJ whole genome shotgun (WGS) entry which is preliminary data.</text>
</comment>
<name>A0A4Z2JE60_9TELE</name>
<protein>
    <submittedName>
        <fullName evidence="1">Uncharacterized protein</fullName>
    </submittedName>
</protein>
<evidence type="ECO:0000313" key="2">
    <source>
        <dbReference type="Proteomes" id="UP000314294"/>
    </source>
</evidence>